<dbReference type="EMBL" id="VSWC01000014">
    <property type="protein sequence ID" value="KAA1114941.1"/>
    <property type="molecule type" value="Genomic_DNA"/>
</dbReference>
<gene>
    <name evidence="1" type="ORF">PGT21_027700</name>
</gene>
<comment type="caution">
    <text evidence="1">The sequence shown here is derived from an EMBL/GenBank/DDBJ whole genome shotgun (WGS) entry which is preliminary data.</text>
</comment>
<reference evidence="1 2" key="1">
    <citation type="submission" date="2019-05" db="EMBL/GenBank/DDBJ databases">
        <title>Emergence of the Ug99 lineage of the wheat stem rust pathogen through somatic hybridization.</title>
        <authorList>
            <person name="Li F."/>
            <person name="Upadhyaya N.M."/>
            <person name="Sperschneider J."/>
            <person name="Matny O."/>
            <person name="Nguyen-Phuc H."/>
            <person name="Mago R."/>
            <person name="Raley C."/>
            <person name="Miller M.E."/>
            <person name="Silverstein K.A.T."/>
            <person name="Henningsen E."/>
            <person name="Hirsch C.D."/>
            <person name="Visser B."/>
            <person name="Pretorius Z.A."/>
            <person name="Steffenson B.J."/>
            <person name="Schwessinger B."/>
            <person name="Dodds P.N."/>
            <person name="Figueroa M."/>
        </authorList>
    </citation>
    <scope>NUCLEOTIDE SEQUENCE [LARGE SCALE GENOMIC DNA]</scope>
    <source>
        <strain evidence="1">21-0</strain>
    </source>
</reference>
<name>A0A5B0QNY7_PUCGR</name>
<dbReference type="Proteomes" id="UP000324748">
    <property type="component" value="Unassembled WGS sequence"/>
</dbReference>
<keyword evidence="2" id="KW-1185">Reference proteome</keyword>
<sequence>MTSPWAQADDQEVPNLPSLKIQEAVVTRIHWPDRLSSRWLWSETSQKQSQNYTKEEEENTLILDWSLDDVMGDVTARSFLERGHRTFFFLALNLDFCKARSKFEFSTIGRERNASPSAGPDKLASLKTRML</sequence>
<evidence type="ECO:0000313" key="2">
    <source>
        <dbReference type="Proteomes" id="UP000324748"/>
    </source>
</evidence>
<accession>A0A5B0QNY7</accession>
<proteinExistence type="predicted"/>
<organism evidence="1 2">
    <name type="scientific">Puccinia graminis f. sp. tritici</name>
    <dbReference type="NCBI Taxonomy" id="56615"/>
    <lineage>
        <taxon>Eukaryota</taxon>
        <taxon>Fungi</taxon>
        <taxon>Dikarya</taxon>
        <taxon>Basidiomycota</taxon>
        <taxon>Pucciniomycotina</taxon>
        <taxon>Pucciniomycetes</taxon>
        <taxon>Pucciniales</taxon>
        <taxon>Pucciniaceae</taxon>
        <taxon>Puccinia</taxon>
    </lineage>
</organism>
<dbReference type="AlphaFoldDB" id="A0A5B0QNY7"/>
<evidence type="ECO:0000313" key="1">
    <source>
        <dbReference type="EMBL" id="KAA1114941.1"/>
    </source>
</evidence>
<protein>
    <submittedName>
        <fullName evidence="1">Uncharacterized protein</fullName>
    </submittedName>
</protein>